<name>A0A3N4I0M5_ASCIM</name>
<dbReference type="AlphaFoldDB" id="A0A3N4I0M5"/>
<proteinExistence type="predicted"/>
<keyword evidence="2" id="KW-1185">Reference proteome</keyword>
<dbReference type="Proteomes" id="UP000275078">
    <property type="component" value="Unassembled WGS sequence"/>
</dbReference>
<accession>A0A3N4I0M5</accession>
<sequence length="149" mass="16552">MYISSRFYSQSSANCTAIDLGSTLLSVLSRTFNLAITSFFPVRSSSAFTNFKKAKYAQSRSLSFPISSIRSVTVCWSSSQQLELYLTLLMERPLGYSLYTVNQSPEYRIVTVPLSIMGSASFCFLECMQGCGDRSSVGVSDRNRGYQTT</sequence>
<dbReference type="EMBL" id="ML119704">
    <property type="protein sequence ID" value="RPA78987.1"/>
    <property type="molecule type" value="Genomic_DNA"/>
</dbReference>
<reference evidence="1 2" key="1">
    <citation type="journal article" date="2018" name="Nat. Ecol. Evol.">
        <title>Pezizomycetes genomes reveal the molecular basis of ectomycorrhizal truffle lifestyle.</title>
        <authorList>
            <person name="Murat C."/>
            <person name="Payen T."/>
            <person name="Noel B."/>
            <person name="Kuo A."/>
            <person name="Morin E."/>
            <person name="Chen J."/>
            <person name="Kohler A."/>
            <person name="Krizsan K."/>
            <person name="Balestrini R."/>
            <person name="Da Silva C."/>
            <person name="Montanini B."/>
            <person name="Hainaut M."/>
            <person name="Levati E."/>
            <person name="Barry K.W."/>
            <person name="Belfiori B."/>
            <person name="Cichocki N."/>
            <person name="Clum A."/>
            <person name="Dockter R.B."/>
            <person name="Fauchery L."/>
            <person name="Guy J."/>
            <person name="Iotti M."/>
            <person name="Le Tacon F."/>
            <person name="Lindquist E.A."/>
            <person name="Lipzen A."/>
            <person name="Malagnac F."/>
            <person name="Mello A."/>
            <person name="Molinier V."/>
            <person name="Miyauchi S."/>
            <person name="Poulain J."/>
            <person name="Riccioni C."/>
            <person name="Rubini A."/>
            <person name="Sitrit Y."/>
            <person name="Splivallo R."/>
            <person name="Traeger S."/>
            <person name="Wang M."/>
            <person name="Zifcakova L."/>
            <person name="Wipf D."/>
            <person name="Zambonelli A."/>
            <person name="Paolocci F."/>
            <person name="Nowrousian M."/>
            <person name="Ottonello S."/>
            <person name="Baldrian P."/>
            <person name="Spatafora J.W."/>
            <person name="Henrissat B."/>
            <person name="Nagy L.G."/>
            <person name="Aury J.M."/>
            <person name="Wincker P."/>
            <person name="Grigoriev I.V."/>
            <person name="Bonfante P."/>
            <person name="Martin F.M."/>
        </authorList>
    </citation>
    <scope>NUCLEOTIDE SEQUENCE [LARGE SCALE GENOMIC DNA]</scope>
    <source>
        <strain evidence="1 2">RN42</strain>
    </source>
</reference>
<protein>
    <submittedName>
        <fullName evidence="1">Uncharacterized protein</fullName>
    </submittedName>
</protein>
<gene>
    <name evidence="1" type="ORF">BJ508DRAFT_348823</name>
</gene>
<evidence type="ECO:0000313" key="1">
    <source>
        <dbReference type="EMBL" id="RPA78987.1"/>
    </source>
</evidence>
<organism evidence="1 2">
    <name type="scientific">Ascobolus immersus RN42</name>
    <dbReference type="NCBI Taxonomy" id="1160509"/>
    <lineage>
        <taxon>Eukaryota</taxon>
        <taxon>Fungi</taxon>
        <taxon>Dikarya</taxon>
        <taxon>Ascomycota</taxon>
        <taxon>Pezizomycotina</taxon>
        <taxon>Pezizomycetes</taxon>
        <taxon>Pezizales</taxon>
        <taxon>Ascobolaceae</taxon>
        <taxon>Ascobolus</taxon>
    </lineage>
</organism>
<evidence type="ECO:0000313" key="2">
    <source>
        <dbReference type="Proteomes" id="UP000275078"/>
    </source>
</evidence>